<accession>A0A923PHC4</accession>
<evidence type="ECO:0000313" key="2">
    <source>
        <dbReference type="EMBL" id="MBC6993299.1"/>
    </source>
</evidence>
<keyword evidence="3" id="KW-1185">Reference proteome</keyword>
<dbReference type="Proteomes" id="UP000650081">
    <property type="component" value="Unassembled WGS sequence"/>
</dbReference>
<sequence>MPLFQRLLFLLLVAITLPHCVDAVVPVYQFETGFLLIEGRISDAPGYSEVSVARNEILFGDYTLSPVPGAVVSAVAENGEEVFWEAIPATNRFRAPEGWVAESGRSYFLRVTTPQGELVESEPEPVPTPVPLENVRVRFEQEAYFSISRDRFIPAFLLEADLQDPAGERNYYQLRLTTYEMIAVCASCERSRWRNGECIAGPDTRFVRRWDYLCDAACWISSSGQEINVFTDEFSDGRRVTGLEAGRDNYDSSGELLFDVQLFSTSAAAYNFYLTLKGLAEGSGGLNAPLPAALVGNLADVSPLGTNVLGFVGVVSVSQERIFIDQDTFGGMPLPFDSQIILEPVNPSPPTAPCEGGTRTRIRPEGWGE</sequence>
<protein>
    <submittedName>
        <fullName evidence="2">DUF4249 family protein</fullName>
    </submittedName>
</protein>
<dbReference type="EMBL" id="JACSIT010000063">
    <property type="protein sequence ID" value="MBC6993299.1"/>
    <property type="molecule type" value="Genomic_DNA"/>
</dbReference>
<dbReference type="RefSeq" id="WP_187465415.1">
    <property type="nucleotide sequence ID" value="NZ_JACSIT010000063.1"/>
</dbReference>
<proteinExistence type="predicted"/>
<name>A0A923PHC4_9BACT</name>
<evidence type="ECO:0000256" key="1">
    <source>
        <dbReference type="SAM" id="MobiDB-lite"/>
    </source>
</evidence>
<evidence type="ECO:0000313" key="3">
    <source>
        <dbReference type="Proteomes" id="UP000650081"/>
    </source>
</evidence>
<dbReference type="AlphaFoldDB" id="A0A923PHC4"/>
<comment type="caution">
    <text evidence="2">The sequence shown here is derived from an EMBL/GenBank/DDBJ whole genome shotgun (WGS) entry which is preliminary data.</text>
</comment>
<dbReference type="Pfam" id="PF14054">
    <property type="entry name" value="DUF4249"/>
    <property type="match status" value="1"/>
</dbReference>
<reference evidence="2" key="1">
    <citation type="submission" date="2020-08" db="EMBL/GenBank/DDBJ databases">
        <title>Lewinella bacteria from marine environments.</title>
        <authorList>
            <person name="Zhong Y."/>
        </authorList>
    </citation>
    <scope>NUCLEOTIDE SEQUENCE</scope>
    <source>
        <strain evidence="2">KCTC 42187</strain>
    </source>
</reference>
<dbReference type="InterPro" id="IPR025345">
    <property type="entry name" value="DUF4249"/>
</dbReference>
<gene>
    <name evidence="2" type="ORF">H9S92_03940</name>
</gene>
<organism evidence="2 3">
    <name type="scientific">Neolewinella lacunae</name>
    <dbReference type="NCBI Taxonomy" id="1517758"/>
    <lineage>
        <taxon>Bacteria</taxon>
        <taxon>Pseudomonadati</taxon>
        <taxon>Bacteroidota</taxon>
        <taxon>Saprospiria</taxon>
        <taxon>Saprospirales</taxon>
        <taxon>Lewinellaceae</taxon>
        <taxon>Neolewinella</taxon>
    </lineage>
</organism>
<feature type="region of interest" description="Disordered" evidence="1">
    <location>
        <begin position="346"/>
        <end position="369"/>
    </location>
</feature>